<organism evidence="1 2">
    <name type="scientific">Trichonephila clavipes</name>
    <name type="common">Golden silk orbweaver</name>
    <name type="synonym">Nephila clavipes</name>
    <dbReference type="NCBI Taxonomy" id="2585209"/>
    <lineage>
        <taxon>Eukaryota</taxon>
        <taxon>Metazoa</taxon>
        <taxon>Ecdysozoa</taxon>
        <taxon>Arthropoda</taxon>
        <taxon>Chelicerata</taxon>
        <taxon>Arachnida</taxon>
        <taxon>Araneae</taxon>
        <taxon>Araneomorphae</taxon>
        <taxon>Entelegynae</taxon>
        <taxon>Araneoidea</taxon>
        <taxon>Nephilidae</taxon>
        <taxon>Trichonephila</taxon>
    </lineage>
</organism>
<protein>
    <submittedName>
        <fullName evidence="1">Uncharacterized protein</fullName>
    </submittedName>
</protein>
<sequence length="126" mass="14544">MVWTGIMSDEHTDLHIFVGGFINGTRSKDIARESQVLFREATGSEFLFIDENTKPYDFQTRKYLVNENNNNNQSQAPENSLDINSIEKVQERLGQKFLLHQLLPTSITVKSKSYKPIKKFFPCSDK</sequence>
<dbReference type="Proteomes" id="UP000887159">
    <property type="component" value="Unassembled WGS sequence"/>
</dbReference>
<gene>
    <name evidence="1" type="ORF">TNCV_2067711</name>
</gene>
<reference evidence="1" key="1">
    <citation type="submission" date="2020-08" db="EMBL/GenBank/DDBJ databases">
        <title>Multicomponent nature underlies the extraordinary mechanical properties of spider dragline silk.</title>
        <authorList>
            <person name="Kono N."/>
            <person name="Nakamura H."/>
            <person name="Mori M."/>
            <person name="Yoshida Y."/>
            <person name="Ohtoshi R."/>
            <person name="Malay A.D."/>
            <person name="Moran D.A.P."/>
            <person name="Tomita M."/>
            <person name="Numata K."/>
            <person name="Arakawa K."/>
        </authorList>
    </citation>
    <scope>NUCLEOTIDE SEQUENCE</scope>
</reference>
<dbReference type="AlphaFoldDB" id="A0A8X7BD01"/>
<dbReference type="EMBL" id="BMAU01021379">
    <property type="protein sequence ID" value="GFY27150.1"/>
    <property type="molecule type" value="Genomic_DNA"/>
</dbReference>
<evidence type="ECO:0000313" key="1">
    <source>
        <dbReference type="EMBL" id="GFY27150.1"/>
    </source>
</evidence>
<keyword evidence="2" id="KW-1185">Reference proteome</keyword>
<proteinExistence type="predicted"/>
<comment type="caution">
    <text evidence="1">The sequence shown here is derived from an EMBL/GenBank/DDBJ whole genome shotgun (WGS) entry which is preliminary data.</text>
</comment>
<name>A0A8X7BD01_TRICX</name>
<accession>A0A8X7BD01</accession>
<evidence type="ECO:0000313" key="2">
    <source>
        <dbReference type="Proteomes" id="UP000887159"/>
    </source>
</evidence>